<organism evidence="2 3">
    <name type="scientific">Povalibacter uvarum</name>
    <dbReference type="NCBI Taxonomy" id="732238"/>
    <lineage>
        <taxon>Bacteria</taxon>
        <taxon>Pseudomonadati</taxon>
        <taxon>Pseudomonadota</taxon>
        <taxon>Gammaproteobacteria</taxon>
        <taxon>Steroidobacterales</taxon>
        <taxon>Steroidobacteraceae</taxon>
        <taxon>Povalibacter</taxon>
    </lineage>
</organism>
<name>A0A841HTA9_9GAMM</name>
<dbReference type="InterPro" id="IPR048020">
    <property type="entry name" value="Transpos_IS3"/>
</dbReference>
<dbReference type="InterPro" id="IPR036397">
    <property type="entry name" value="RNaseH_sf"/>
</dbReference>
<dbReference type="Gene3D" id="3.30.420.10">
    <property type="entry name" value="Ribonuclease H-like superfamily/Ribonuclease H"/>
    <property type="match status" value="1"/>
</dbReference>
<dbReference type="InterPro" id="IPR001584">
    <property type="entry name" value="Integrase_cat-core"/>
</dbReference>
<evidence type="ECO:0000259" key="1">
    <source>
        <dbReference type="PROSITE" id="PS50994"/>
    </source>
</evidence>
<dbReference type="SUPFAM" id="SSF53098">
    <property type="entry name" value="Ribonuclease H-like"/>
    <property type="match status" value="1"/>
</dbReference>
<dbReference type="PANTHER" id="PTHR47515:SF2">
    <property type="entry name" value="INTEGRASE CORE DOMAIN PROTEIN"/>
    <property type="match status" value="1"/>
</dbReference>
<dbReference type="Pfam" id="PF13683">
    <property type="entry name" value="rve_3"/>
    <property type="match status" value="1"/>
</dbReference>
<protein>
    <submittedName>
        <fullName evidence="2">Putative transposase</fullName>
    </submittedName>
</protein>
<dbReference type="PANTHER" id="PTHR47515">
    <property type="entry name" value="LOW CALCIUM RESPONSE LOCUS PROTEIN T"/>
    <property type="match status" value="1"/>
</dbReference>
<accession>A0A841HTA9</accession>
<dbReference type="InterPro" id="IPR012337">
    <property type="entry name" value="RNaseH-like_sf"/>
</dbReference>
<dbReference type="PROSITE" id="PS50994">
    <property type="entry name" value="INTEGRASE"/>
    <property type="match status" value="1"/>
</dbReference>
<feature type="domain" description="Integrase catalytic" evidence="1">
    <location>
        <begin position="68"/>
        <end position="231"/>
    </location>
</feature>
<keyword evidence="3" id="KW-1185">Reference proteome</keyword>
<evidence type="ECO:0000313" key="2">
    <source>
        <dbReference type="EMBL" id="MBB6096587.1"/>
    </source>
</evidence>
<reference evidence="2 3" key="1">
    <citation type="submission" date="2020-08" db="EMBL/GenBank/DDBJ databases">
        <title>Genomic Encyclopedia of Type Strains, Phase IV (KMG-IV): sequencing the most valuable type-strain genomes for metagenomic binning, comparative biology and taxonomic classification.</title>
        <authorList>
            <person name="Goeker M."/>
        </authorList>
    </citation>
    <scope>NUCLEOTIDE SEQUENCE [LARGE SCALE GENOMIC DNA]</scope>
    <source>
        <strain evidence="2 3">DSM 26723</strain>
    </source>
</reference>
<dbReference type="EMBL" id="JACHHZ010000011">
    <property type="protein sequence ID" value="MBB6096587.1"/>
    <property type="molecule type" value="Genomic_DNA"/>
</dbReference>
<sequence>MERDRGVIEVLNELVARRPRWGFWKLYDRSRLDGHVINHKRLHRVYCALKLNLPRRTKRRLPTRLRQPLLAPLRLNEIWALDFMADTLYSGRAFRTFNVIDEGNREVLGIEVAHSIPSLRVIRVMEQLIELYGKPLALRLDNGSELTSIAFTEWCCERGIELRFIQPGKPDQNAYIERFNKTYRDEVLDAYVFESIDQVRAITEDWLREYNEERPHDSLGRVPPLTFMPRRASAGKSTLELCP</sequence>
<proteinExistence type="predicted"/>
<comment type="caution">
    <text evidence="2">The sequence shown here is derived from an EMBL/GenBank/DDBJ whole genome shotgun (WGS) entry which is preliminary data.</text>
</comment>
<dbReference type="AlphaFoldDB" id="A0A841HTA9"/>
<gene>
    <name evidence="2" type="ORF">HNQ60_005510</name>
</gene>
<dbReference type="GO" id="GO:0003676">
    <property type="term" value="F:nucleic acid binding"/>
    <property type="evidence" value="ECO:0007669"/>
    <property type="project" value="InterPro"/>
</dbReference>
<dbReference type="GO" id="GO:0015074">
    <property type="term" value="P:DNA integration"/>
    <property type="evidence" value="ECO:0007669"/>
    <property type="project" value="InterPro"/>
</dbReference>
<evidence type="ECO:0000313" key="3">
    <source>
        <dbReference type="Proteomes" id="UP000588068"/>
    </source>
</evidence>
<dbReference type="Proteomes" id="UP000588068">
    <property type="component" value="Unassembled WGS sequence"/>
</dbReference>
<dbReference type="NCBIfam" id="NF033516">
    <property type="entry name" value="transpos_IS3"/>
    <property type="match status" value="1"/>
</dbReference>